<evidence type="ECO:0000313" key="1">
    <source>
        <dbReference type="EMBL" id="KAF5717154.1"/>
    </source>
</evidence>
<accession>A0A8H5YRW0</accession>
<keyword evidence="2" id="KW-1185">Reference proteome</keyword>
<dbReference type="AlphaFoldDB" id="A0A8H5YRW0"/>
<dbReference type="Proteomes" id="UP000544331">
    <property type="component" value="Unassembled WGS sequence"/>
</dbReference>
<sequence length="341" mass="39049">MSRQPSIRPEQGSFVQFQLATSQSRTPHSRNKDILAKLRESIPQNENQWQQARGRHRYSTAENVLQKTRDILENRIAKPDLRNFLIIASCCVDWHLGRKQEAYQKFKMQISDTSELTIQRYMSYLRAMLQAMERVYLRGPRHRVYEGVLLYSRISPSFLTHYTKETGAFNSCFPTFSFIHPEIQASLSLAPAFILKYRHPQHSFRDICAALCTEALDEDSYARFISVLESGRPIPTVLSLPAKAPYTALSVIKSQPESAGDDQKVSVNPADNLDTLALRKSFPLVYKVFSVSDAVQQLLQEVTHRINYEGLRKVPDTPLLELQWIDNYDIIVDQVVGDLVG</sequence>
<organism evidence="1 2">
    <name type="scientific">Fusarium mundagurra</name>
    <dbReference type="NCBI Taxonomy" id="1567541"/>
    <lineage>
        <taxon>Eukaryota</taxon>
        <taxon>Fungi</taxon>
        <taxon>Dikarya</taxon>
        <taxon>Ascomycota</taxon>
        <taxon>Pezizomycotina</taxon>
        <taxon>Sordariomycetes</taxon>
        <taxon>Hypocreomycetidae</taxon>
        <taxon>Hypocreales</taxon>
        <taxon>Nectriaceae</taxon>
        <taxon>Fusarium</taxon>
        <taxon>Fusarium fujikuroi species complex</taxon>
    </lineage>
</organism>
<proteinExistence type="predicted"/>
<dbReference type="OrthoDB" id="5088056at2759"/>
<gene>
    <name evidence="1" type="ORF">FMUND_5972</name>
</gene>
<protein>
    <submittedName>
        <fullName evidence="1">Uncharacterized protein</fullName>
    </submittedName>
</protein>
<reference evidence="1 2" key="1">
    <citation type="submission" date="2020-05" db="EMBL/GenBank/DDBJ databases">
        <title>Identification and distribution of gene clusters putatively required for synthesis of sphingolipid metabolism inhibitors in phylogenetically diverse species of the filamentous fungus Fusarium.</title>
        <authorList>
            <person name="Kim H.-S."/>
            <person name="Busman M."/>
            <person name="Brown D.W."/>
            <person name="Divon H."/>
            <person name="Uhlig S."/>
            <person name="Proctor R.H."/>
        </authorList>
    </citation>
    <scope>NUCLEOTIDE SEQUENCE [LARGE SCALE GENOMIC DNA]</scope>
    <source>
        <strain evidence="1 2">NRRL 66235</strain>
    </source>
</reference>
<comment type="caution">
    <text evidence="1">The sequence shown here is derived from an EMBL/GenBank/DDBJ whole genome shotgun (WGS) entry which is preliminary data.</text>
</comment>
<evidence type="ECO:0000313" key="2">
    <source>
        <dbReference type="Proteomes" id="UP000544331"/>
    </source>
</evidence>
<dbReference type="EMBL" id="JAAOAN010000191">
    <property type="protein sequence ID" value="KAF5717154.1"/>
    <property type="molecule type" value="Genomic_DNA"/>
</dbReference>
<name>A0A8H5YRW0_9HYPO</name>